<evidence type="ECO:0000313" key="2">
    <source>
        <dbReference type="Proteomes" id="UP000053766"/>
    </source>
</evidence>
<dbReference type="Gene3D" id="1.25.40.20">
    <property type="entry name" value="Ankyrin repeat-containing domain"/>
    <property type="match status" value="1"/>
</dbReference>
<evidence type="ECO:0000313" key="1">
    <source>
        <dbReference type="EMBL" id="KJH51216.1"/>
    </source>
</evidence>
<dbReference type="Proteomes" id="UP000053766">
    <property type="component" value="Unassembled WGS sequence"/>
</dbReference>
<reference evidence="2" key="2">
    <citation type="journal article" date="2016" name="Sci. Rep.">
        <title>Dictyocaulus viviparus genome, variome and transcriptome elucidate lungworm biology and support future intervention.</title>
        <authorList>
            <person name="McNulty S.N."/>
            <person name="Strube C."/>
            <person name="Rosa B.A."/>
            <person name="Martin J.C."/>
            <person name="Tyagi R."/>
            <person name="Choi Y.J."/>
            <person name="Wang Q."/>
            <person name="Hallsworth Pepin K."/>
            <person name="Zhang X."/>
            <person name="Ozersky P."/>
            <person name="Wilson R.K."/>
            <person name="Sternberg P.W."/>
            <person name="Gasser R.B."/>
            <person name="Mitreva M."/>
        </authorList>
    </citation>
    <scope>NUCLEOTIDE SEQUENCE [LARGE SCALE GENOMIC DNA]</scope>
    <source>
        <strain evidence="2">HannoverDv2000</strain>
    </source>
</reference>
<keyword evidence="2" id="KW-1185">Reference proteome</keyword>
<reference evidence="1 2" key="1">
    <citation type="submission" date="2013-11" db="EMBL/GenBank/DDBJ databases">
        <title>Draft genome of the bovine lungworm Dictyocaulus viviparus.</title>
        <authorList>
            <person name="Mitreva M."/>
        </authorList>
    </citation>
    <scope>NUCLEOTIDE SEQUENCE [LARGE SCALE GENOMIC DNA]</scope>
    <source>
        <strain evidence="1 2">HannoverDv2000</strain>
    </source>
</reference>
<dbReference type="AlphaFoldDB" id="A0A0D8Y9I3"/>
<dbReference type="STRING" id="29172.A0A0D8Y9I3"/>
<protein>
    <submittedName>
        <fullName evidence="1">Uncharacterized protein</fullName>
    </submittedName>
</protein>
<gene>
    <name evidence="1" type="ORF">DICVIV_02581</name>
</gene>
<organism evidence="1 2">
    <name type="scientific">Dictyocaulus viviparus</name>
    <name type="common">Bovine lungworm</name>
    <dbReference type="NCBI Taxonomy" id="29172"/>
    <lineage>
        <taxon>Eukaryota</taxon>
        <taxon>Metazoa</taxon>
        <taxon>Ecdysozoa</taxon>
        <taxon>Nematoda</taxon>
        <taxon>Chromadorea</taxon>
        <taxon>Rhabditida</taxon>
        <taxon>Rhabditina</taxon>
        <taxon>Rhabditomorpha</taxon>
        <taxon>Strongyloidea</taxon>
        <taxon>Metastrongylidae</taxon>
        <taxon>Dictyocaulus</taxon>
    </lineage>
</organism>
<dbReference type="SUPFAM" id="SSF48403">
    <property type="entry name" value="Ankyrin repeat"/>
    <property type="match status" value="1"/>
</dbReference>
<accession>A0A0D8Y9I3</accession>
<name>A0A0D8Y9I3_DICVI</name>
<sequence length="77" mass="8845">MHYYYPISPIKIALRIRSNLRFNIGHPERQVCQLLKRGADKSLKNVDGVTPLEIAIEGKHADIVTLKKKDFEEICVL</sequence>
<dbReference type="EMBL" id="KN716188">
    <property type="protein sequence ID" value="KJH51216.1"/>
    <property type="molecule type" value="Genomic_DNA"/>
</dbReference>
<proteinExistence type="predicted"/>
<dbReference type="InterPro" id="IPR036770">
    <property type="entry name" value="Ankyrin_rpt-contain_sf"/>
</dbReference>
<dbReference type="OrthoDB" id="10070851at2759"/>